<dbReference type="RefSeq" id="WP_125320377.1">
    <property type="nucleotide sequence ID" value="NZ_AP024889.1"/>
</dbReference>
<dbReference type="Proteomes" id="UP000269041">
    <property type="component" value="Unassembled WGS sequence"/>
</dbReference>
<reference evidence="1 2" key="1">
    <citation type="submission" date="2018-12" db="EMBL/GenBank/DDBJ databases">
        <title>Genomic taxonomy of the Vibrionaceae family.</title>
        <authorList>
            <person name="Gomez-Gil B."/>
            <person name="Enciso-Ibarra K."/>
        </authorList>
    </citation>
    <scope>NUCLEOTIDE SEQUENCE [LARGE SCALE GENOMIC DNA]</scope>
    <source>
        <strain evidence="1 2">CAIM 594</strain>
    </source>
</reference>
<proteinExistence type="predicted"/>
<dbReference type="OrthoDB" id="7057192at2"/>
<evidence type="ECO:0000313" key="2">
    <source>
        <dbReference type="Proteomes" id="UP000269041"/>
    </source>
</evidence>
<comment type="caution">
    <text evidence="1">The sequence shown here is derived from an EMBL/GenBank/DDBJ whole genome shotgun (WGS) entry which is preliminary data.</text>
</comment>
<accession>A0A427U5M3</accession>
<sequence>MPKNMHLLANSIASRIPSRMLRLILKEAKINTKRSIDETKESIRSLVTSSELKDKNKVQNLYQAYEQFILFGDKTVGIKKLDSDALEKIEAQAKEIEVDIPHEEINYPFVDEDTDSKLTHIPKLIKTEFMSDGFLLTYASVKVLEETIELDDNYFQQLNAGFTLPEELYDIKAKRHIKRRYYDSVYVSFSDQTLEFRLDTASLSSKQAIEETFAYLQKAFSDTIETILPSTQLELTNENLFLAVPGGYEHSKLRVCELGFIVGSVIHQEKMRASTKDLRGEIFHKGGKSSLEQSKTMLQPFRIALRKRRSSDTVEGSYETEAYLPGTAKLIQAGGLPILDYVILSNCKTEVDYTDHIISLKNDIDAYKTRLLTT</sequence>
<evidence type="ECO:0000313" key="1">
    <source>
        <dbReference type="EMBL" id="RSD31959.1"/>
    </source>
</evidence>
<gene>
    <name evidence="1" type="ORF">EJA03_06225</name>
</gene>
<dbReference type="AlphaFoldDB" id="A0A427U5M3"/>
<organism evidence="1 2">
    <name type="scientific">Vibrio pectenicida</name>
    <dbReference type="NCBI Taxonomy" id="62763"/>
    <lineage>
        <taxon>Bacteria</taxon>
        <taxon>Pseudomonadati</taxon>
        <taxon>Pseudomonadota</taxon>
        <taxon>Gammaproteobacteria</taxon>
        <taxon>Vibrionales</taxon>
        <taxon>Vibrionaceae</taxon>
        <taxon>Vibrio</taxon>
    </lineage>
</organism>
<dbReference type="EMBL" id="RSFA01000019">
    <property type="protein sequence ID" value="RSD31959.1"/>
    <property type="molecule type" value="Genomic_DNA"/>
</dbReference>
<protein>
    <submittedName>
        <fullName evidence="1">Uncharacterized protein</fullName>
    </submittedName>
</protein>
<name>A0A427U5M3_9VIBR</name>
<keyword evidence="2" id="KW-1185">Reference proteome</keyword>